<feature type="transmembrane region" description="Helical" evidence="6">
    <location>
        <begin position="373"/>
        <end position="393"/>
    </location>
</feature>
<dbReference type="OrthoDB" id="104623at2"/>
<evidence type="ECO:0000256" key="1">
    <source>
        <dbReference type="ARBA" id="ARBA00004651"/>
    </source>
</evidence>
<feature type="transmembrane region" description="Helical" evidence="6">
    <location>
        <begin position="438"/>
        <end position="460"/>
    </location>
</feature>
<gene>
    <name evidence="7" type="ORF">SAMN04487960_103249</name>
</gene>
<dbReference type="InterPro" id="IPR050833">
    <property type="entry name" value="Poly_Biosynth_Transport"/>
</dbReference>
<keyword evidence="3 6" id="KW-0812">Transmembrane</keyword>
<protein>
    <submittedName>
        <fullName evidence="7">Membrane protein involved in the export of O-antigen and teichoic acid</fullName>
    </submittedName>
</protein>
<keyword evidence="5 6" id="KW-0472">Membrane</keyword>
<evidence type="ECO:0000313" key="8">
    <source>
        <dbReference type="Proteomes" id="UP000199675"/>
    </source>
</evidence>
<feature type="transmembrane region" description="Helical" evidence="6">
    <location>
        <begin position="160"/>
        <end position="178"/>
    </location>
</feature>
<keyword evidence="2" id="KW-1003">Cell membrane</keyword>
<evidence type="ECO:0000313" key="7">
    <source>
        <dbReference type="EMBL" id="SDW60378.1"/>
    </source>
</evidence>
<dbReference type="RefSeq" id="WP_091812072.1">
    <property type="nucleotide sequence ID" value="NZ_FNNE01000003.1"/>
</dbReference>
<name>A0A1H2UWJ0_9GAMM</name>
<feature type="transmembrane region" description="Helical" evidence="6">
    <location>
        <begin position="304"/>
        <end position="323"/>
    </location>
</feature>
<evidence type="ECO:0000256" key="4">
    <source>
        <dbReference type="ARBA" id="ARBA00022989"/>
    </source>
</evidence>
<feature type="transmembrane region" description="Helical" evidence="6">
    <location>
        <begin position="466"/>
        <end position="489"/>
    </location>
</feature>
<dbReference type="GO" id="GO:0005886">
    <property type="term" value="C:plasma membrane"/>
    <property type="evidence" value="ECO:0007669"/>
    <property type="project" value="UniProtKB-SubCell"/>
</dbReference>
<feature type="transmembrane region" description="Helical" evidence="6">
    <location>
        <begin position="343"/>
        <end position="366"/>
    </location>
</feature>
<keyword evidence="4 6" id="KW-1133">Transmembrane helix</keyword>
<dbReference type="STRING" id="488533.SAMN04487960_103249"/>
<feature type="transmembrane region" description="Helical" evidence="6">
    <location>
        <begin position="121"/>
        <end position="139"/>
    </location>
</feature>
<proteinExistence type="predicted"/>
<dbReference type="PANTHER" id="PTHR30250">
    <property type="entry name" value="PST FAMILY PREDICTED COLANIC ACID TRANSPORTER"/>
    <property type="match status" value="1"/>
</dbReference>
<evidence type="ECO:0000256" key="3">
    <source>
        <dbReference type="ARBA" id="ARBA00022692"/>
    </source>
</evidence>
<dbReference type="AlphaFoldDB" id="A0A1H2UWJ0"/>
<keyword evidence="8" id="KW-1185">Reference proteome</keyword>
<dbReference type="Proteomes" id="UP000199675">
    <property type="component" value="Unassembled WGS sequence"/>
</dbReference>
<feature type="transmembrane region" description="Helical" evidence="6">
    <location>
        <begin position="12"/>
        <end position="34"/>
    </location>
</feature>
<organism evidence="7 8">
    <name type="scientific">Marinobacter mobilis</name>
    <dbReference type="NCBI Taxonomy" id="488533"/>
    <lineage>
        <taxon>Bacteria</taxon>
        <taxon>Pseudomonadati</taxon>
        <taxon>Pseudomonadota</taxon>
        <taxon>Gammaproteobacteria</taxon>
        <taxon>Pseudomonadales</taxon>
        <taxon>Marinobacteraceae</taxon>
        <taxon>Marinobacter</taxon>
    </lineage>
</organism>
<feature type="transmembrane region" description="Helical" evidence="6">
    <location>
        <begin position="40"/>
        <end position="62"/>
    </location>
</feature>
<accession>A0A1H2UWJ0</accession>
<reference evidence="7 8" key="1">
    <citation type="submission" date="2016-10" db="EMBL/GenBank/DDBJ databases">
        <authorList>
            <person name="de Groot N.N."/>
        </authorList>
    </citation>
    <scope>NUCLEOTIDE SEQUENCE [LARGE SCALE GENOMIC DNA]</scope>
    <source>
        <strain evidence="7 8">CGMCC 1.7059</strain>
    </source>
</reference>
<comment type="subcellular location">
    <subcellularLocation>
        <location evidence="1">Cell membrane</location>
        <topology evidence="1">Multi-pass membrane protein</topology>
    </subcellularLocation>
</comment>
<dbReference type="PANTHER" id="PTHR30250:SF26">
    <property type="entry name" value="PSMA PROTEIN"/>
    <property type="match status" value="1"/>
</dbReference>
<evidence type="ECO:0000256" key="2">
    <source>
        <dbReference type="ARBA" id="ARBA00022475"/>
    </source>
</evidence>
<feature type="transmembrane region" description="Helical" evidence="6">
    <location>
        <begin position="83"/>
        <end position="109"/>
    </location>
</feature>
<dbReference type="EMBL" id="FNNE01000003">
    <property type="protein sequence ID" value="SDW60378.1"/>
    <property type="molecule type" value="Genomic_DNA"/>
</dbReference>
<feature type="transmembrane region" description="Helical" evidence="6">
    <location>
        <begin position="399"/>
        <end position="418"/>
    </location>
</feature>
<dbReference type="Pfam" id="PF13440">
    <property type="entry name" value="Polysacc_synt_3"/>
    <property type="match status" value="1"/>
</dbReference>
<sequence>MRAKRFLASSFARTLETIVSIVAGLIMMPLMIRLLGEDLYGIWIVIGSIIGSLYLFDIGMASSVTRFISFSLSRDDREQATRVVSTAFAIYSCLALIVFAASVIIAFFSGYIVENPDNTRLVQILIIIVGMNVAVEFPFKSYAGIAGYHLRQDLMSYSQIIFRILGAALTAYLLYAGYKLIAVALVQFTVSLLSNLVFRYIAYYLEPKLRVRLKTVDRPTFKEIFGFSSWSFVIDLTRLLKERGDVWMVAAFTSPALLTVYYVGVRLVEYSNQLLYKAFGFTLPLYTEAIAREDDQELERKVKLFLRLNTLVSGIVLIGAVLFGRDVIRIWMGDSFSAADAAIVFIVLLAAKLLVFITNPFTNVLFAMAKHRYQAYVSGAEAITSLALIPVFMQVLDNPLLAAALAIGLPFTITRTLIVPFIVQRNTRLSVALLYKTLLPLVIPILVFGYLCHLLLATVAPSAMTLLALLGFIALIGVVYGAFVLLILLTGEERQLLLKGLGVRGKKQA</sequence>
<feature type="transmembrane region" description="Helical" evidence="6">
    <location>
        <begin position="246"/>
        <end position="268"/>
    </location>
</feature>
<evidence type="ECO:0000256" key="6">
    <source>
        <dbReference type="SAM" id="Phobius"/>
    </source>
</evidence>
<evidence type="ECO:0000256" key="5">
    <source>
        <dbReference type="ARBA" id="ARBA00023136"/>
    </source>
</evidence>